<evidence type="ECO:0000256" key="1">
    <source>
        <dbReference type="SAM" id="SignalP"/>
    </source>
</evidence>
<dbReference type="STRING" id="1178825.SAMN05216261_2426"/>
<keyword evidence="1" id="KW-0732">Signal</keyword>
<protein>
    <submittedName>
        <fullName evidence="2">Putative porin</fullName>
    </submittedName>
</protein>
<dbReference type="Pfam" id="PF14121">
    <property type="entry name" value="Porin_10"/>
    <property type="match status" value="1"/>
</dbReference>
<evidence type="ECO:0000313" key="2">
    <source>
        <dbReference type="EMBL" id="SHI97780.1"/>
    </source>
</evidence>
<keyword evidence="3" id="KW-1185">Reference proteome</keyword>
<feature type="signal peptide" evidence="1">
    <location>
        <begin position="1"/>
        <end position="34"/>
    </location>
</feature>
<dbReference type="AlphaFoldDB" id="A0A1M6FJ83"/>
<feature type="chain" id="PRO_5009917428" evidence="1">
    <location>
        <begin position="35"/>
        <end position="678"/>
    </location>
</feature>
<dbReference type="InterPro" id="IPR025631">
    <property type="entry name" value="Porin_10"/>
</dbReference>
<reference evidence="2 3" key="1">
    <citation type="submission" date="2016-11" db="EMBL/GenBank/DDBJ databases">
        <authorList>
            <person name="Jaros S."/>
            <person name="Januszkiewicz K."/>
            <person name="Wedrychowicz H."/>
        </authorList>
    </citation>
    <scope>NUCLEOTIDE SEQUENCE [LARGE SCALE GENOMIC DNA]</scope>
    <source>
        <strain evidence="2 3">CGMCC 1.12213</strain>
    </source>
</reference>
<dbReference type="EMBL" id="FQYK01000005">
    <property type="protein sequence ID" value="SHI97780.1"/>
    <property type="molecule type" value="Genomic_DNA"/>
</dbReference>
<organism evidence="2 3">
    <name type="scientific">Algibacter luteus</name>
    <dbReference type="NCBI Taxonomy" id="1178825"/>
    <lineage>
        <taxon>Bacteria</taxon>
        <taxon>Pseudomonadati</taxon>
        <taxon>Bacteroidota</taxon>
        <taxon>Flavobacteriia</taxon>
        <taxon>Flavobacteriales</taxon>
        <taxon>Flavobacteriaceae</taxon>
        <taxon>Algibacter</taxon>
    </lineage>
</organism>
<dbReference type="Proteomes" id="UP000184396">
    <property type="component" value="Unassembled WGS sequence"/>
</dbReference>
<sequence>MVVTLKIKNRNISNQMLKVFLTCFGLLMFNFTVAQIQPIQKGTSIDDKSFGVQDSITRKSTGSTKKGPKTKIEDYLIISHHRDTTFVDTTLTIKKEFKFNYLRKDNFGLIPFSNVGQSYNSLTYNFQNTGAMPKFGATARHFNYMEIDDIFYYRMPTPFTELFYRTVFEQGQTADSFFSVNVSPQLNFSIAYKGMRSIGFYQHAITSTGNFRFTSNYTSKNKKYQARGHIVTQDLYNEENGGLIDESVENFEAGIEEFLERSILDVNYENAENILIGKRIYLDQNYDIYKKVIEKYLPNTLNDSTSKSRLSVRHIMTFEDKYYQYKQTIANMTIFGDAFKSRSLSDKATLENFYNELQLDYYNNVLGNVQINVNNTNYNYGYNKLVVLNGNTIVNRLKGNVFGVGGKYSKRYKGFRLNGELGVNVTGDFEGNYLKADATFKLNDDISASASLNHSSKVPNFNTLLYQSDYLNYNWQNNFNNIETQQIGFKLKYKELANITADFSTINDYVYFKKDQTTAQVNPFQNNKSISYFRVKLENEIKFGKFALNNTIMYQSVKDDNQVLNVPEINTRNTFYFSSHLFKKAMYLQTGVTLNYFSKYYMDAYSPLLSEFYVQNETQYGDFPRLDFFLNAKIRQTRIYFKLEHFNSSLTGYNFYSAPTYPYRDFAIRFGLVWNFFL</sequence>
<name>A0A1M6FJ83_9FLAO</name>
<dbReference type="eggNOG" id="COG4206">
    <property type="taxonomic scope" value="Bacteria"/>
</dbReference>
<evidence type="ECO:0000313" key="3">
    <source>
        <dbReference type="Proteomes" id="UP000184396"/>
    </source>
</evidence>
<proteinExistence type="predicted"/>
<accession>A0A1M6FJ83</accession>
<gene>
    <name evidence="2" type="ORF">SAMN05216261_2426</name>
</gene>